<keyword evidence="3" id="KW-1185">Reference proteome</keyword>
<proteinExistence type="predicted"/>
<dbReference type="EMBL" id="JACDTQ010000812">
    <property type="protein sequence ID" value="KAF5925787.1"/>
    <property type="molecule type" value="Genomic_DNA"/>
</dbReference>
<feature type="region of interest" description="Disordered" evidence="1">
    <location>
        <begin position="23"/>
        <end position="105"/>
    </location>
</feature>
<gene>
    <name evidence="2" type="ORF">HPG69_002238</name>
</gene>
<dbReference type="Proteomes" id="UP000551758">
    <property type="component" value="Unassembled WGS sequence"/>
</dbReference>
<sequence>MALGLDLLQLHARHTPTLLSVQLSQCHPGGPQHPGTGEDPAGHPSGEKDQADCSCEGPQPAHRQGPGEAWTGVQCGRLGESHPKGPFSNHSAGGGDDRAGGPGVRIPLGQLLQQYHSAVRGGTKGKEVFL</sequence>
<name>A0A7J7FCV7_DICBM</name>
<organism evidence="2 3">
    <name type="scientific">Diceros bicornis minor</name>
    <name type="common">South-central black rhinoceros</name>
    <dbReference type="NCBI Taxonomy" id="77932"/>
    <lineage>
        <taxon>Eukaryota</taxon>
        <taxon>Metazoa</taxon>
        <taxon>Chordata</taxon>
        <taxon>Craniata</taxon>
        <taxon>Vertebrata</taxon>
        <taxon>Euteleostomi</taxon>
        <taxon>Mammalia</taxon>
        <taxon>Eutheria</taxon>
        <taxon>Laurasiatheria</taxon>
        <taxon>Perissodactyla</taxon>
        <taxon>Rhinocerotidae</taxon>
        <taxon>Diceros</taxon>
    </lineage>
</organism>
<evidence type="ECO:0000256" key="1">
    <source>
        <dbReference type="SAM" id="MobiDB-lite"/>
    </source>
</evidence>
<evidence type="ECO:0000313" key="2">
    <source>
        <dbReference type="EMBL" id="KAF5925787.1"/>
    </source>
</evidence>
<reference evidence="2 3" key="1">
    <citation type="journal article" date="2020" name="Mol. Biol. Evol.">
        <title>Interspecific Gene Flow and the Evolution of Specialization in Black and White Rhinoceros.</title>
        <authorList>
            <person name="Moodley Y."/>
            <person name="Westbury M.V."/>
            <person name="Russo I.M."/>
            <person name="Gopalakrishnan S."/>
            <person name="Rakotoarivelo A."/>
            <person name="Olsen R.A."/>
            <person name="Prost S."/>
            <person name="Tunstall T."/>
            <person name="Ryder O.A."/>
            <person name="Dalen L."/>
            <person name="Bruford M.W."/>
        </authorList>
    </citation>
    <scope>NUCLEOTIDE SEQUENCE [LARGE SCALE GENOMIC DNA]</scope>
    <source>
        <strain evidence="2">SBR-YM</strain>
        <tissue evidence="2">Skin</tissue>
    </source>
</reference>
<accession>A0A7J7FCV7</accession>
<comment type="caution">
    <text evidence="2">The sequence shown here is derived from an EMBL/GenBank/DDBJ whole genome shotgun (WGS) entry which is preliminary data.</text>
</comment>
<dbReference type="AlphaFoldDB" id="A0A7J7FCV7"/>
<protein>
    <submittedName>
        <fullName evidence="2">Uncharacterized protein</fullName>
    </submittedName>
</protein>
<evidence type="ECO:0000313" key="3">
    <source>
        <dbReference type="Proteomes" id="UP000551758"/>
    </source>
</evidence>